<reference evidence="2 3" key="1">
    <citation type="submission" date="2017-08" db="EMBL/GenBank/DDBJ databases">
        <title>Phylogenetic analysis of Mycobacterium avium complex whole genomes.</title>
        <authorList>
            <person name="Caverly L.J."/>
            <person name="Spilker T."/>
            <person name="Lipuma J."/>
        </authorList>
    </citation>
    <scope>NUCLEOTIDE SEQUENCE [LARGE SCALE GENOMIC DNA]</scope>
    <source>
        <strain evidence="2 3">FLAC0165</strain>
    </source>
</reference>
<accession>A0A2A2ZAH1</accession>
<dbReference type="SUPFAM" id="SSF46689">
    <property type="entry name" value="Homeodomain-like"/>
    <property type="match status" value="1"/>
</dbReference>
<gene>
    <name evidence="2" type="ORF">CKJ66_28430</name>
</gene>
<evidence type="ECO:0000313" key="2">
    <source>
        <dbReference type="EMBL" id="PBA23466.1"/>
    </source>
</evidence>
<dbReference type="InterPro" id="IPR009057">
    <property type="entry name" value="Homeodomain-like_sf"/>
</dbReference>
<dbReference type="Proteomes" id="UP000217768">
    <property type="component" value="Unassembled WGS sequence"/>
</dbReference>
<dbReference type="Gene3D" id="1.10.357.10">
    <property type="entry name" value="Tetracycline Repressor, domain 2"/>
    <property type="match status" value="1"/>
</dbReference>
<feature type="region of interest" description="Disordered" evidence="1">
    <location>
        <begin position="1"/>
        <end position="32"/>
    </location>
</feature>
<evidence type="ECO:0000256" key="1">
    <source>
        <dbReference type="SAM" id="MobiDB-lite"/>
    </source>
</evidence>
<protein>
    <submittedName>
        <fullName evidence="2">TetR/AcrR family transcriptional regulator</fullName>
    </submittedName>
</protein>
<dbReference type="AlphaFoldDB" id="A0A2A2ZAH1"/>
<proteinExistence type="predicted"/>
<organism evidence="2 3">
    <name type="scientific">Mycobacterium avium</name>
    <dbReference type="NCBI Taxonomy" id="1764"/>
    <lineage>
        <taxon>Bacteria</taxon>
        <taxon>Bacillati</taxon>
        <taxon>Actinomycetota</taxon>
        <taxon>Actinomycetes</taxon>
        <taxon>Mycobacteriales</taxon>
        <taxon>Mycobacteriaceae</taxon>
        <taxon>Mycobacterium</taxon>
        <taxon>Mycobacterium avium complex (MAC)</taxon>
    </lineage>
</organism>
<dbReference type="EMBL" id="NSFD01000070">
    <property type="protein sequence ID" value="PBA23466.1"/>
    <property type="molecule type" value="Genomic_DNA"/>
</dbReference>
<name>A0A2A2ZAH1_MYCAV</name>
<feature type="compositionally biased region" description="Polar residues" evidence="1">
    <location>
        <begin position="1"/>
        <end position="12"/>
    </location>
</feature>
<evidence type="ECO:0000313" key="3">
    <source>
        <dbReference type="Proteomes" id="UP000217768"/>
    </source>
</evidence>
<sequence>MGSPATAGQQSEVLMATEDKRNQSGVAARRKAKIKEAQLRGAETRRVKTEDRLLNSFLELGRSTDADRKITATEICKHADISPATFYGRFPDGTADLIQLAAVRLRDNASELIAADIDRRGGAVEQGERVAVAVARLVEQLTTYPNLFNFERIIPKQAIYDLAAVIEDAIIGTRQPSEEIKHRAEIIAKYHTTTVVGILRTTLGDHVDRPDYRLRVARRTVSQILPVLATDESAFDEEIDIVGELFAGGTD</sequence>
<comment type="caution">
    <text evidence="2">The sequence shown here is derived from an EMBL/GenBank/DDBJ whole genome shotgun (WGS) entry which is preliminary data.</text>
</comment>